<name>A0A090QYM6_NONUL</name>
<organism evidence="2 3">
    <name type="scientific">Nonlabens ulvanivorans</name>
    <name type="common">Persicivirga ulvanivorans</name>
    <dbReference type="NCBI Taxonomy" id="906888"/>
    <lineage>
        <taxon>Bacteria</taxon>
        <taxon>Pseudomonadati</taxon>
        <taxon>Bacteroidota</taxon>
        <taxon>Flavobacteriia</taxon>
        <taxon>Flavobacteriales</taxon>
        <taxon>Flavobacteriaceae</taxon>
        <taxon>Nonlabens</taxon>
    </lineage>
</organism>
<gene>
    <name evidence="2" type="ORF">JCM19314_2120</name>
</gene>
<comment type="caution">
    <text evidence="2">The sequence shown here is derived from an EMBL/GenBank/DDBJ whole genome shotgun (WGS) entry which is preliminary data.</text>
</comment>
<reference evidence="2 3" key="1">
    <citation type="journal article" date="2014" name="Genome Announc.">
        <title>Draft Genome Sequences of Marine Flavobacterium Nonlabens Strains NR17, NR24, NR27, NR32, NR33, and Ara13.</title>
        <authorList>
            <person name="Nakanishi M."/>
            <person name="Meirelles P."/>
            <person name="Suzuki R."/>
            <person name="Takatani N."/>
            <person name="Mino S."/>
            <person name="Suda W."/>
            <person name="Oshima K."/>
            <person name="Hattori M."/>
            <person name="Ohkuma M."/>
            <person name="Hosokawa M."/>
            <person name="Miyashita K."/>
            <person name="Thompson F.L."/>
            <person name="Niwa A."/>
            <person name="Sawabe T."/>
            <person name="Sawabe T."/>
        </authorList>
    </citation>
    <scope>NUCLEOTIDE SEQUENCE [LARGE SCALE GENOMIC DNA]</scope>
    <source>
        <strain evidence="3">JCM19314</strain>
    </source>
</reference>
<accession>A0A090QYM6</accession>
<proteinExistence type="predicted"/>
<keyword evidence="1" id="KW-0472">Membrane</keyword>
<dbReference type="Proteomes" id="UP000029226">
    <property type="component" value="Unassembled WGS sequence"/>
</dbReference>
<dbReference type="EMBL" id="BBMM01000005">
    <property type="protein sequence ID" value="GAL00512.1"/>
    <property type="molecule type" value="Genomic_DNA"/>
</dbReference>
<feature type="transmembrane region" description="Helical" evidence="1">
    <location>
        <begin position="21"/>
        <end position="43"/>
    </location>
</feature>
<dbReference type="AlphaFoldDB" id="A0A090QYM6"/>
<evidence type="ECO:0000313" key="2">
    <source>
        <dbReference type="EMBL" id="GAL00512.1"/>
    </source>
</evidence>
<protein>
    <submittedName>
        <fullName evidence="2">Uncharacterized protein</fullName>
    </submittedName>
</protein>
<sequence length="85" mass="8889">MNIVERYKKPTPKFFRTLRNIGIALATAGGAIIAAPISLPAVLVTVATYMTVAGTVATAVSQAVTIDEKTEIPKIDGRDSVSGTE</sequence>
<keyword evidence="1" id="KW-0812">Transmembrane</keyword>
<evidence type="ECO:0000256" key="1">
    <source>
        <dbReference type="SAM" id="Phobius"/>
    </source>
</evidence>
<evidence type="ECO:0000313" key="3">
    <source>
        <dbReference type="Proteomes" id="UP000029226"/>
    </source>
</evidence>
<keyword evidence="1" id="KW-1133">Transmembrane helix</keyword>